<organism evidence="5 6">
    <name type="scientific">Palleronia caenipelagi</name>
    <dbReference type="NCBI Taxonomy" id="2489174"/>
    <lineage>
        <taxon>Bacteria</taxon>
        <taxon>Pseudomonadati</taxon>
        <taxon>Pseudomonadota</taxon>
        <taxon>Alphaproteobacteria</taxon>
        <taxon>Rhodobacterales</taxon>
        <taxon>Roseobacteraceae</taxon>
        <taxon>Palleronia</taxon>
    </lineage>
</organism>
<dbReference type="InterPro" id="IPR041614">
    <property type="entry name" value="DprA_WH"/>
</dbReference>
<evidence type="ECO:0000259" key="4">
    <source>
        <dbReference type="Pfam" id="PF17782"/>
    </source>
</evidence>
<proteinExistence type="inferred from homology"/>
<comment type="caution">
    <text evidence="5">The sequence shown here is derived from an EMBL/GenBank/DDBJ whole genome shotgun (WGS) entry which is preliminary data.</text>
</comment>
<name>A0A547Q7W2_9RHOB</name>
<dbReference type="InterPro" id="IPR057666">
    <property type="entry name" value="DrpA_SLOG"/>
</dbReference>
<dbReference type="Pfam" id="PF21102">
    <property type="entry name" value="DprA_N"/>
    <property type="match status" value="1"/>
</dbReference>
<dbReference type="OrthoDB" id="9785707at2"/>
<protein>
    <submittedName>
        <fullName evidence="5">DNA-protecting protein DprA</fullName>
    </submittedName>
</protein>
<dbReference type="PANTHER" id="PTHR43022">
    <property type="entry name" value="PROTEIN SMF"/>
    <property type="match status" value="1"/>
</dbReference>
<sequence length="350" mass="36346">MRSHRVGPVTFRKLLVQFGSAGAALDALPGLAKSSGSPRYTPCSEADARRELDLGRAAGARPVALGSDLYPAALTELPDAPPLLWLRGHPELLHRPTIGMVGARNASTLGRRMAASLAHGVGAAGYVVASGLARGIDGACHEAALETGTVAVIAGGIDIAYPPEHEVLMARIAARGLLISARQPGLSPTARDFPRRNRIIAGLSRAVIVVEAALKSGSLITARDALDLGREVLAVPGHPFDGRAGGCNALIRDGATLIRGPRDVLDHLTVESPASRPEPPITDSPPLRASSGDLARRILDHLGQTPTPEDLLIRDLGLPAAEVARQLTLLELSGQIARDPGGGVLLQPPS</sequence>
<evidence type="ECO:0000313" key="5">
    <source>
        <dbReference type="EMBL" id="TRD22472.1"/>
    </source>
</evidence>
<keyword evidence="6" id="KW-1185">Reference proteome</keyword>
<feature type="domain" description="Smf/DprA SLOG" evidence="3">
    <location>
        <begin position="65"/>
        <end position="268"/>
    </location>
</feature>
<dbReference type="Proteomes" id="UP000318590">
    <property type="component" value="Unassembled WGS sequence"/>
</dbReference>
<dbReference type="Gene3D" id="1.10.10.10">
    <property type="entry name" value="Winged helix-like DNA-binding domain superfamily/Winged helix DNA-binding domain"/>
    <property type="match status" value="1"/>
</dbReference>
<reference evidence="5 6" key="1">
    <citation type="submission" date="2019-06" db="EMBL/GenBank/DDBJ databases">
        <title>Paenimaribius caenipelagi gen. nov., sp. nov., isolated from a tidal flat.</title>
        <authorList>
            <person name="Yoon J.-H."/>
        </authorList>
    </citation>
    <scope>NUCLEOTIDE SEQUENCE [LARGE SCALE GENOMIC DNA]</scope>
    <source>
        <strain evidence="5 6">JBTF-M29</strain>
    </source>
</reference>
<gene>
    <name evidence="5" type="primary">dprA</name>
    <name evidence="5" type="ORF">FEV53_05290</name>
</gene>
<evidence type="ECO:0000259" key="3">
    <source>
        <dbReference type="Pfam" id="PF02481"/>
    </source>
</evidence>
<evidence type="ECO:0000256" key="2">
    <source>
        <dbReference type="SAM" id="MobiDB-lite"/>
    </source>
</evidence>
<feature type="domain" description="DprA winged helix" evidence="4">
    <location>
        <begin position="284"/>
        <end position="342"/>
    </location>
</feature>
<dbReference type="Pfam" id="PF02481">
    <property type="entry name" value="DNA_processg_A"/>
    <property type="match status" value="1"/>
</dbReference>
<dbReference type="Gene3D" id="3.40.50.450">
    <property type="match status" value="1"/>
</dbReference>
<accession>A0A547Q7W2</accession>
<comment type="similarity">
    <text evidence="1">Belongs to the DprA/Smf family.</text>
</comment>
<dbReference type="AlphaFoldDB" id="A0A547Q7W2"/>
<dbReference type="InterPro" id="IPR003488">
    <property type="entry name" value="DprA"/>
</dbReference>
<dbReference type="Pfam" id="PF17782">
    <property type="entry name" value="WHD_DprA"/>
    <property type="match status" value="1"/>
</dbReference>
<dbReference type="EMBL" id="VFSV01000006">
    <property type="protein sequence ID" value="TRD22472.1"/>
    <property type="molecule type" value="Genomic_DNA"/>
</dbReference>
<evidence type="ECO:0000256" key="1">
    <source>
        <dbReference type="ARBA" id="ARBA00006525"/>
    </source>
</evidence>
<dbReference type="NCBIfam" id="TIGR00732">
    <property type="entry name" value="dprA"/>
    <property type="match status" value="1"/>
</dbReference>
<dbReference type="PANTHER" id="PTHR43022:SF1">
    <property type="entry name" value="PROTEIN SMF"/>
    <property type="match status" value="1"/>
</dbReference>
<dbReference type="GO" id="GO:0009294">
    <property type="term" value="P:DNA-mediated transformation"/>
    <property type="evidence" value="ECO:0007669"/>
    <property type="project" value="InterPro"/>
</dbReference>
<feature type="region of interest" description="Disordered" evidence="2">
    <location>
        <begin position="271"/>
        <end position="290"/>
    </location>
</feature>
<evidence type="ECO:0000313" key="6">
    <source>
        <dbReference type="Proteomes" id="UP000318590"/>
    </source>
</evidence>
<dbReference type="InterPro" id="IPR036388">
    <property type="entry name" value="WH-like_DNA-bd_sf"/>
</dbReference>
<dbReference type="SUPFAM" id="SSF102405">
    <property type="entry name" value="MCP/YpsA-like"/>
    <property type="match status" value="1"/>
</dbReference>